<evidence type="ECO:0000313" key="9">
    <source>
        <dbReference type="Proteomes" id="UP000092714"/>
    </source>
</evidence>
<keyword evidence="5" id="KW-0119">Carbohydrate metabolism</keyword>
<dbReference type="GO" id="GO:0005576">
    <property type="term" value="C:extracellular region"/>
    <property type="evidence" value="ECO:0007669"/>
    <property type="project" value="InterPro"/>
</dbReference>
<dbReference type="Gene3D" id="2.60.40.10">
    <property type="entry name" value="Immunoglobulins"/>
    <property type="match status" value="2"/>
</dbReference>
<dbReference type="eggNOG" id="COG3325">
    <property type="taxonomic scope" value="Bacteria"/>
</dbReference>
<comment type="catalytic activity">
    <reaction evidence="1">
        <text>Random endo-hydrolysis of N-acetyl-beta-D-glucosaminide (1-&gt;4)-beta-linkages in chitin and chitodextrins.</text>
        <dbReference type="EC" id="3.2.1.14"/>
    </reaction>
</comment>
<dbReference type="SUPFAM" id="SSF51055">
    <property type="entry name" value="Carbohydrate binding domain"/>
    <property type="match status" value="2"/>
</dbReference>
<dbReference type="SMART" id="SM00495">
    <property type="entry name" value="ChtBD3"/>
    <property type="match status" value="2"/>
</dbReference>
<dbReference type="Pfam" id="PF00704">
    <property type="entry name" value="Glyco_hydro_18"/>
    <property type="match status" value="1"/>
</dbReference>
<dbReference type="CDD" id="cd12215">
    <property type="entry name" value="ChiC_BD"/>
    <property type="match status" value="1"/>
</dbReference>
<dbReference type="Proteomes" id="UP000092714">
    <property type="component" value="Unassembled WGS sequence"/>
</dbReference>
<proteinExistence type="predicted"/>
<sequence length="917" mass="100593">MLKKAFYKNAKAMLAIAIIASILMTNTVPVIAADQKKNGSVMTVEAQGLKKYRNVMYYGDWSIWGGQKQFNPKDIPADQLTHLNFAFLDFDEHGNLQFTDKDAAMTHAVGNSDVLAGEPNAGILNGFKVLKSENPNLKIGVSLGGWSKSGDFSKVCANKESRTKFVQNVMAFIKYTNMDFVDVDWEYPTFVREPDLCDNSRDEGTKYSTSADKENFIDLLQDLRNALDAQGKELNKTYELSVALPAPIEKVSAGIDVPKLFSLVDFANIMTYDMRGAWDNISGHQTGLYTNSKDPFKDKGLSIDESVKYYLSQGAPSEKIVIGAAYYTRGWEKVSSEGTATATPGLFGDAALVTTDADGTPTTGAWPEAPLKNGEGGRMTGVWSYNALDALKSKYSGLKEYWDDEAKAPYLYNPTTGAFFSYDNVKSIQEKCKYVKENNLGGMIAWMASMDKTTTSTKRDELTKATKESLFGSVSLPKYDVSSYKVNVTAKIEPTKAIMGSSGNSELKITITNNEKLSESDEVLSAVELPAKTLMNPTLYLETYGLTISGVQYPLESSNVVEENGKYVIKLSDTYDGKFIKPGESKTYTLDTKESVDNLEGVISLTMNQRVYKSSQAYGGQTLYGYSSDEETVTPDGNTLPNIAGVRNKKIVIGDKFNPLEGITALDKEDGDITSKIVVTGVVDVSKEGKYELIYSVKDNNGGERVLKAVITVGKKTIIEADNYDSKKSYSKGDIVVYAGRRYECVWYSASGIIPGTMAAIWKDLGSAEIVIEPDPTQEIQQPNGNYLPTLWGVKDSNILIGDDFDPLVGIKALDKEDGDITSKIVVTGTVDTTKTGKYELMYSIKDSSDAERSVKAVVTVVSNTTPPKDDYSATKNYVMGDVVIYNGHKYECIWYSVQGITPGTMDVIWKDLGVAE</sequence>
<dbReference type="AlphaFoldDB" id="A0A1B8RLE8"/>
<dbReference type="SUPFAM" id="SSF51445">
    <property type="entry name" value="(Trans)glycosidases"/>
    <property type="match status" value="1"/>
</dbReference>
<dbReference type="EMBL" id="MAPZ01000030">
    <property type="protein sequence ID" value="OBY09564.1"/>
    <property type="molecule type" value="Genomic_DNA"/>
</dbReference>
<dbReference type="eggNOG" id="COG3227">
    <property type="taxonomic scope" value="Bacteria"/>
</dbReference>
<dbReference type="InterPro" id="IPR001223">
    <property type="entry name" value="Glyco_hydro18_cat"/>
</dbReference>
<dbReference type="PANTHER" id="PTHR11177">
    <property type="entry name" value="CHITINASE"/>
    <property type="match status" value="1"/>
</dbReference>
<evidence type="ECO:0000256" key="6">
    <source>
        <dbReference type="SAM" id="SignalP"/>
    </source>
</evidence>
<dbReference type="Pfam" id="PF16403">
    <property type="entry name" value="Bact_surface_Ig-like"/>
    <property type="match status" value="2"/>
</dbReference>
<dbReference type="PROSITE" id="PS51910">
    <property type="entry name" value="GH18_2"/>
    <property type="match status" value="1"/>
</dbReference>
<keyword evidence="3" id="KW-0378">Hydrolase</keyword>
<dbReference type="Gene3D" id="3.10.50.10">
    <property type="match status" value="1"/>
</dbReference>
<dbReference type="Gene3D" id="2.10.10.20">
    <property type="entry name" value="Carbohydrate-binding module superfamily 5/12"/>
    <property type="match status" value="2"/>
</dbReference>
<dbReference type="GO" id="GO:0030246">
    <property type="term" value="F:carbohydrate binding"/>
    <property type="evidence" value="ECO:0007669"/>
    <property type="project" value="InterPro"/>
</dbReference>
<gene>
    <name evidence="8" type="ORF">CP373A1_15320</name>
</gene>
<keyword evidence="4" id="KW-0146">Chitin degradation</keyword>
<evidence type="ECO:0000313" key="8">
    <source>
        <dbReference type="EMBL" id="OBY09564.1"/>
    </source>
</evidence>
<dbReference type="EC" id="3.2.1.14" evidence="2"/>
<evidence type="ECO:0000256" key="4">
    <source>
        <dbReference type="ARBA" id="ARBA00023024"/>
    </source>
</evidence>
<keyword evidence="6" id="KW-0732">Signal</keyword>
<accession>A0A1B8RLE8</accession>
<dbReference type="Gene3D" id="3.20.20.80">
    <property type="entry name" value="Glycosidases"/>
    <property type="match status" value="1"/>
</dbReference>
<dbReference type="SMART" id="SM00636">
    <property type="entry name" value="Glyco_18"/>
    <property type="match status" value="1"/>
</dbReference>
<dbReference type="InterPro" id="IPR029070">
    <property type="entry name" value="Chitinase_insertion_sf"/>
</dbReference>
<evidence type="ECO:0000256" key="5">
    <source>
        <dbReference type="ARBA" id="ARBA00023277"/>
    </source>
</evidence>
<dbReference type="PANTHER" id="PTHR11177:SF317">
    <property type="entry name" value="CHITINASE 12-RELATED"/>
    <property type="match status" value="1"/>
</dbReference>
<feature type="domain" description="GH18" evidence="7">
    <location>
        <begin position="52"/>
        <end position="473"/>
    </location>
</feature>
<organism evidence="8 9">
    <name type="scientific">Clostridium paraputrificum</name>
    <dbReference type="NCBI Taxonomy" id="29363"/>
    <lineage>
        <taxon>Bacteria</taxon>
        <taxon>Bacillati</taxon>
        <taxon>Bacillota</taxon>
        <taxon>Clostridia</taxon>
        <taxon>Eubacteriales</taxon>
        <taxon>Clostridiaceae</taxon>
        <taxon>Clostridium</taxon>
    </lineage>
</organism>
<dbReference type="InterPro" id="IPR011583">
    <property type="entry name" value="Chitinase_II/V-like_cat"/>
</dbReference>
<dbReference type="InterPro" id="IPR013783">
    <property type="entry name" value="Ig-like_fold"/>
</dbReference>
<dbReference type="CDD" id="cd06548">
    <property type="entry name" value="GH18_chitinase"/>
    <property type="match status" value="1"/>
</dbReference>
<evidence type="ECO:0000256" key="1">
    <source>
        <dbReference type="ARBA" id="ARBA00000822"/>
    </source>
</evidence>
<keyword evidence="4" id="KW-0624">Polysaccharide degradation</keyword>
<dbReference type="InterPro" id="IPR050314">
    <property type="entry name" value="Glycosyl_Hydrlase_18"/>
</dbReference>
<reference evidence="8 9" key="1">
    <citation type="submission" date="2016-06" db="EMBL/GenBank/DDBJ databases">
        <authorList>
            <person name="Kjaerup R.B."/>
            <person name="Dalgaard T.S."/>
            <person name="Juul-Madsen H.R."/>
        </authorList>
    </citation>
    <scope>NUCLEOTIDE SEQUENCE [LARGE SCALE GENOMIC DNA]</scope>
    <source>
        <strain evidence="8 9">373-A1</strain>
    </source>
</reference>
<feature type="signal peptide" evidence="6">
    <location>
        <begin position="1"/>
        <end position="32"/>
    </location>
</feature>
<dbReference type="InterPro" id="IPR032179">
    <property type="entry name" value="Cry22Aa_Ig-like"/>
</dbReference>
<protein>
    <recommendedName>
        <fullName evidence="2">chitinase</fullName>
        <ecNumber evidence="2">3.2.1.14</ecNumber>
    </recommendedName>
</protein>
<dbReference type="OrthoDB" id="9812811at2"/>
<dbReference type="GO" id="GO:0005975">
    <property type="term" value="P:carbohydrate metabolic process"/>
    <property type="evidence" value="ECO:0007669"/>
    <property type="project" value="InterPro"/>
</dbReference>
<dbReference type="InterPro" id="IPR017853">
    <property type="entry name" value="GH"/>
</dbReference>
<dbReference type="SUPFAM" id="SSF54556">
    <property type="entry name" value="Chitinase insertion domain"/>
    <property type="match status" value="1"/>
</dbReference>
<dbReference type="GO" id="GO:0006032">
    <property type="term" value="P:chitin catabolic process"/>
    <property type="evidence" value="ECO:0007669"/>
    <property type="project" value="UniProtKB-KW"/>
</dbReference>
<dbReference type="InterPro" id="IPR036573">
    <property type="entry name" value="CBM_sf_5/12"/>
</dbReference>
<dbReference type="GO" id="GO:0008061">
    <property type="term" value="F:chitin binding"/>
    <property type="evidence" value="ECO:0007669"/>
    <property type="project" value="InterPro"/>
</dbReference>
<evidence type="ECO:0000256" key="3">
    <source>
        <dbReference type="ARBA" id="ARBA00022801"/>
    </source>
</evidence>
<evidence type="ECO:0000256" key="2">
    <source>
        <dbReference type="ARBA" id="ARBA00012729"/>
    </source>
</evidence>
<dbReference type="RefSeq" id="WP_065254790.1">
    <property type="nucleotide sequence ID" value="NZ_CAXSZC010000008.1"/>
</dbReference>
<name>A0A1B8RLE8_9CLOT</name>
<feature type="chain" id="PRO_5008613446" description="chitinase" evidence="6">
    <location>
        <begin position="33"/>
        <end position="917"/>
    </location>
</feature>
<keyword evidence="9" id="KW-1185">Reference proteome</keyword>
<comment type="caution">
    <text evidence="8">The sequence shown here is derived from an EMBL/GenBank/DDBJ whole genome shotgun (WGS) entry which is preliminary data.</text>
</comment>
<evidence type="ECO:0000259" key="7">
    <source>
        <dbReference type="PROSITE" id="PS51910"/>
    </source>
</evidence>
<dbReference type="InterPro" id="IPR003610">
    <property type="entry name" value="CBM5/12"/>
</dbReference>
<dbReference type="GO" id="GO:0008843">
    <property type="term" value="F:endochitinase activity"/>
    <property type="evidence" value="ECO:0007669"/>
    <property type="project" value="UniProtKB-EC"/>
</dbReference>
<dbReference type="CDD" id="cd20174">
    <property type="entry name" value="GH18_LinChi78-like_UFR"/>
    <property type="match status" value="1"/>
</dbReference>